<keyword evidence="4" id="KW-1185">Reference proteome</keyword>
<feature type="domain" description="Aminoglycoside phosphotransferase" evidence="2">
    <location>
        <begin position="5"/>
        <end position="251"/>
    </location>
</feature>
<accession>E8U9Q4</accession>
<dbReference type="EMBL" id="CP002454">
    <property type="protein sequence ID" value="ADV67793.1"/>
    <property type="molecule type" value="Genomic_DNA"/>
</dbReference>
<dbReference type="InterPro" id="IPR002575">
    <property type="entry name" value="Aminoglycoside_PTrfase"/>
</dbReference>
<reference evidence="3 4" key="1">
    <citation type="journal article" date="2011" name="Stand. Genomic Sci.">
        <title>Complete genome sequence of Deinococcus maricopensis type strain (LB-34).</title>
        <authorList>
            <person name="Pukall R."/>
            <person name="Zeytun A."/>
            <person name="Lucas S."/>
            <person name="Lapidus A."/>
            <person name="Hammon N."/>
            <person name="Deshpande S."/>
            <person name="Nolan M."/>
            <person name="Cheng J.F."/>
            <person name="Pitluck S."/>
            <person name="Liolios K."/>
            <person name="Pagani I."/>
            <person name="Mikhailova N."/>
            <person name="Ivanova N."/>
            <person name="Mavromatis K."/>
            <person name="Pati A."/>
            <person name="Tapia R."/>
            <person name="Han C."/>
            <person name="Goodwin L."/>
            <person name="Chen A."/>
            <person name="Palaniappan K."/>
            <person name="Land M."/>
            <person name="Hauser L."/>
            <person name="Chang Y.J."/>
            <person name="Jeffries C.D."/>
            <person name="Brambilla E.M."/>
            <person name="Rohde M."/>
            <person name="Goker M."/>
            <person name="Detter J.C."/>
            <person name="Woyke T."/>
            <person name="Bristow J."/>
            <person name="Eisen J.A."/>
            <person name="Markowitz V."/>
            <person name="Hugenholtz P."/>
            <person name="Kyrpides N.C."/>
            <person name="Klenk H.P."/>
        </authorList>
    </citation>
    <scope>NUCLEOTIDE SEQUENCE [LARGE SCALE GENOMIC DNA]</scope>
    <source>
        <strain evidence="4">DSM 21211 / LMG 22137 / NRRL B-23946 / LB-34</strain>
    </source>
</reference>
<evidence type="ECO:0000313" key="3">
    <source>
        <dbReference type="EMBL" id="ADV67793.1"/>
    </source>
</evidence>
<dbReference type="Pfam" id="PF01636">
    <property type="entry name" value="APH"/>
    <property type="match status" value="1"/>
</dbReference>
<dbReference type="InterPro" id="IPR011009">
    <property type="entry name" value="Kinase-like_dom_sf"/>
</dbReference>
<dbReference type="PANTHER" id="PTHR21064:SF6">
    <property type="entry name" value="AMINOGLYCOSIDE PHOSPHOTRANSFERASE DOMAIN-CONTAINING PROTEIN"/>
    <property type="match status" value="1"/>
</dbReference>
<dbReference type="SUPFAM" id="SSF56112">
    <property type="entry name" value="Protein kinase-like (PK-like)"/>
    <property type="match status" value="1"/>
</dbReference>
<dbReference type="InterPro" id="IPR050249">
    <property type="entry name" value="Pseudomonas-type_ThrB"/>
</dbReference>
<gene>
    <name evidence="3" type="ordered locus">Deima_2153</name>
</gene>
<dbReference type="AlphaFoldDB" id="E8U9Q4"/>
<dbReference type="STRING" id="709986.Deima_2153"/>
<dbReference type="Gene3D" id="3.90.1200.10">
    <property type="match status" value="1"/>
</dbReference>
<dbReference type="Proteomes" id="UP000008635">
    <property type="component" value="Chromosome"/>
</dbReference>
<dbReference type="RefSeq" id="WP_013557298.1">
    <property type="nucleotide sequence ID" value="NC_014958.1"/>
</dbReference>
<evidence type="ECO:0000256" key="1">
    <source>
        <dbReference type="ARBA" id="ARBA00038240"/>
    </source>
</evidence>
<dbReference type="GO" id="GO:0019202">
    <property type="term" value="F:amino acid kinase activity"/>
    <property type="evidence" value="ECO:0007669"/>
    <property type="project" value="TreeGrafter"/>
</dbReference>
<proteinExistence type="inferred from homology"/>
<dbReference type="PANTHER" id="PTHR21064">
    <property type="entry name" value="AMINOGLYCOSIDE PHOSPHOTRANSFERASE DOMAIN-CONTAINING PROTEIN-RELATED"/>
    <property type="match status" value="1"/>
</dbReference>
<reference evidence="4" key="2">
    <citation type="submission" date="2011-01" db="EMBL/GenBank/DDBJ databases">
        <title>The complete genome of Deinococcus maricopensis DSM 21211.</title>
        <authorList>
            <consortium name="US DOE Joint Genome Institute (JGI-PGF)"/>
            <person name="Lucas S."/>
            <person name="Copeland A."/>
            <person name="Lapidus A."/>
            <person name="Goodwin L."/>
            <person name="Pitluck S."/>
            <person name="Kyrpides N."/>
            <person name="Mavromatis K."/>
            <person name="Pagani I."/>
            <person name="Ivanova N."/>
            <person name="Ovchinnikova G."/>
            <person name="Zeytun A."/>
            <person name="Detter J.C."/>
            <person name="Han C."/>
            <person name="Land M."/>
            <person name="Hauser L."/>
            <person name="Markowitz V."/>
            <person name="Cheng J.-F."/>
            <person name="Hugenholtz P."/>
            <person name="Woyke T."/>
            <person name="Wu D."/>
            <person name="Pukall R."/>
            <person name="Gehrich-Schroeter G."/>
            <person name="Brambilla E."/>
            <person name="Klenk H.-P."/>
            <person name="Eisen J.A."/>
        </authorList>
    </citation>
    <scope>NUCLEOTIDE SEQUENCE [LARGE SCALE GENOMIC DNA]</scope>
    <source>
        <strain evidence="4">DSM 21211 / LMG 22137 / NRRL B-23946 / LB-34</strain>
    </source>
</reference>
<protein>
    <submittedName>
        <fullName evidence="3">Aminoglycoside phosphotransferase</fullName>
    </submittedName>
</protein>
<dbReference type="eggNOG" id="COG2334">
    <property type="taxonomic scope" value="Bacteria"/>
</dbReference>
<comment type="similarity">
    <text evidence="1">Belongs to the pseudomonas-type ThrB family.</text>
</comment>
<name>E8U9Q4_DEIML</name>
<keyword evidence="3" id="KW-0808">Transferase</keyword>
<sequence>MLNVRLVNAGVNHVYAGEDTTGSVYVRFTHARLRDEAFLSPPVAYLRHAFERGAPVNAPLPSVAGAFVEVVRQGPDVFLASAVRGVPGVRLSAVPPTPEGYRAFGRALGELHAATRDFRPARGTPHMLEPSLPGVFPTWRWFWSRARADAARDPVIGAAFEALTPFVHAVGGLPTSWPDAPELPGGWGLTHGDARPGNALWHAGRVALIDFDEPVHGPLANDLARALLDLPPHTWRTLRGPLLDGYRSFAPLTEAWAARLPRLMAARTALMAAWGLEGGEGSGGASGSGAVVSVRALRARLSSGEFGPLGDPSF</sequence>
<organism evidence="3 4">
    <name type="scientific">Deinococcus maricopensis (strain DSM 21211 / LMG 22137 / NRRL B-23946 / LB-34)</name>
    <dbReference type="NCBI Taxonomy" id="709986"/>
    <lineage>
        <taxon>Bacteria</taxon>
        <taxon>Thermotogati</taxon>
        <taxon>Deinococcota</taxon>
        <taxon>Deinococci</taxon>
        <taxon>Deinococcales</taxon>
        <taxon>Deinococcaceae</taxon>
        <taxon>Deinococcus</taxon>
    </lineage>
</organism>
<evidence type="ECO:0000259" key="2">
    <source>
        <dbReference type="Pfam" id="PF01636"/>
    </source>
</evidence>
<dbReference type="HOGENOM" id="CLU_044821_1_1_0"/>
<evidence type="ECO:0000313" key="4">
    <source>
        <dbReference type="Proteomes" id="UP000008635"/>
    </source>
</evidence>
<dbReference type="KEGG" id="dmr:Deima_2153"/>